<evidence type="ECO:0000313" key="8">
    <source>
        <dbReference type="EMBL" id="RXZ31836.1"/>
    </source>
</evidence>
<keyword evidence="5" id="KW-0472">Membrane</keyword>
<keyword evidence="4" id="KW-1133">Transmembrane helix</keyword>
<dbReference type="Proteomes" id="UP000292347">
    <property type="component" value="Unassembled WGS sequence"/>
</dbReference>
<dbReference type="InterPro" id="IPR003838">
    <property type="entry name" value="ABC3_permease_C"/>
</dbReference>
<feature type="domain" description="MacB-like periplasmic core" evidence="7">
    <location>
        <begin position="26"/>
        <end position="230"/>
    </location>
</feature>
<protein>
    <submittedName>
        <fullName evidence="8">FtsX-like permease family protein</fullName>
    </submittedName>
</protein>
<evidence type="ECO:0000256" key="3">
    <source>
        <dbReference type="ARBA" id="ARBA00022692"/>
    </source>
</evidence>
<dbReference type="Pfam" id="PF02687">
    <property type="entry name" value="FtsX"/>
    <property type="match status" value="2"/>
</dbReference>
<keyword evidence="3" id="KW-0812">Transmembrane</keyword>
<comment type="caution">
    <text evidence="8">The sequence shown here is derived from an EMBL/GenBank/DDBJ whole genome shotgun (WGS) entry which is preliminary data.</text>
</comment>
<dbReference type="OrthoDB" id="9775544at2"/>
<evidence type="ECO:0000256" key="2">
    <source>
        <dbReference type="ARBA" id="ARBA00022475"/>
    </source>
</evidence>
<dbReference type="GO" id="GO:0005886">
    <property type="term" value="C:plasma membrane"/>
    <property type="evidence" value="ECO:0007669"/>
    <property type="project" value="UniProtKB-SubCell"/>
</dbReference>
<dbReference type="RefSeq" id="WP_129342068.1">
    <property type="nucleotide sequence ID" value="NZ_JACIDD010000002.1"/>
</dbReference>
<dbReference type="AlphaFoldDB" id="A0A4Q2IQ38"/>
<evidence type="ECO:0000256" key="4">
    <source>
        <dbReference type="ARBA" id="ARBA00022989"/>
    </source>
</evidence>
<dbReference type="InterPro" id="IPR025857">
    <property type="entry name" value="MacB_PCD"/>
</dbReference>
<proteinExistence type="predicted"/>
<accession>A0A4Q2IQ38</accession>
<evidence type="ECO:0000259" key="6">
    <source>
        <dbReference type="Pfam" id="PF02687"/>
    </source>
</evidence>
<dbReference type="Pfam" id="PF12704">
    <property type="entry name" value="MacB_PCD"/>
    <property type="match status" value="1"/>
</dbReference>
<comment type="subcellular location">
    <subcellularLocation>
        <location evidence="1">Cell membrane</location>
        <topology evidence="1">Multi-pass membrane protein</topology>
    </subcellularLocation>
</comment>
<feature type="domain" description="ABC3 transporter permease C-terminal" evidence="6">
    <location>
        <begin position="717"/>
        <end position="828"/>
    </location>
</feature>
<reference evidence="8 9" key="1">
    <citation type="submission" date="2019-01" db="EMBL/GenBank/DDBJ databases">
        <title>Sphingomonas mucosissima sp. nov. and Sphingomonas desiccabilis sp. nov., from biological soil crusts in the Colorado Plateau, USA.</title>
        <authorList>
            <person name="Zhu D."/>
        </authorList>
    </citation>
    <scope>NUCLEOTIDE SEQUENCE [LARGE SCALE GENOMIC DNA]</scope>
    <source>
        <strain evidence="8 9">CP1D</strain>
    </source>
</reference>
<dbReference type="EMBL" id="SDPT01000002">
    <property type="protein sequence ID" value="RXZ31836.1"/>
    <property type="molecule type" value="Genomic_DNA"/>
</dbReference>
<sequence>MNEWRLAWRLARRELHGRFRGLRLLLVCMFLGVGALAAIGSLSAAIDGELKARGAAILGGDVEFATSQRAATEAERAAFGRLGRVSETTGMQAMAVRERGAESPQTVPVTLKAVDRSYPLYGNLRLADGSIAHPADPTHVWIAPGLAERLRVGVGQQLRLGSARFTIAGIIADEPDRLGEGFTLGPVAIVSREGVARTGLIQPGSLYETKYRIALPADRAPDAAAEAIKAAFPDGGWESKTRDRASPGAARFLDRMGQFLVLVGLAALAIAGIGVGNGVGSYLAARRGSIAALKVLGATSGGIARVYLLQVAVVAGVGILLGLVAGIAAVPLILWVAGDVLPVAPEFAIHPAPLALAAGYGLLTALAFTAPPLVRAGAVPAAGLLRGSLDLRRAPWRRVLPWTGGAGAAVVAIAVATAEQPWFTASFLATIAGTLLLLAAFGWGVRWLAARLPRPRGPLLRLALTGLHRPGARTVTLVVALGLGLTLFVLLAAIRTSIDANIRETIPQKAPALFALDVPRDQVDLFRRTVTGVAPQAELRMVPLMRGTITAYAGTRVADLQTLPEGAWALRGERGLTYSETLPEGNELVEGKWWPVGYAGPPLVSLDVDLARALDLKIGDPIRYSVLGVEREARVASFRRIHWDSLGFNFVMVFSPNAISDVPHNLAATIDLAKGQEGAVTRALLPRFPSVSVVEVRGVVEQVRTIVSQMATAIAAAASVAILAGIAVLIGAIAAAREARTYDGVILKTLGATRAQVLAVQALEYALLSAAIAALALALGLVGAWYVVVEVFAFEWLPDYPAVLGTLAAGAGVTLVIGILGALPILGIRPARALREL</sequence>
<dbReference type="PANTHER" id="PTHR30287:SF1">
    <property type="entry name" value="INNER MEMBRANE PROTEIN"/>
    <property type="match status" value="1"/>
</dbReference>
<dbReference type="PANTHER" id="PTHR30287">
    <property type="entry name" value="MEMBRANE COMPONENT OF PREDICTED ABC SUPERFAMILY METABOLITE UPTAKE TRANSPORTER"/>
    <property type="match status" value="1"/>
</dbReference>
<organism evidence="8 9">
    <name type="scientific">Sphingomonas desiccabilis</name>
    <dbReference type="NCBI Taxonomy" id="429134"/>
    <lineage>
        <taxon>Bacteria</taxon>
        <taxon>Pseudomonadati</taxon>
        <taxon>Pseudomonadota</taxon>
        <taxon>Alphaproteobacteria</taxon>
        <taxon>Sphingomonadales</taxon>
        <taxon>Sphingomonadaceae</taxon>
        <taxon>Sphingomonas</taxon>
    </lineage>
</organism>
<dbReference type="InterPro" id="IPR038766">
    <property type="entry name" value="Membrane_comp_ABC_pdt"/>
</dbReference>
<keyword evidence="2" id="KW-1003">Cell membrane</keyword>
<feature type="domain" description="ABC3 transporter permease C-terminal" evidence="6">
    <location>
        <begin position="262"/>
        <end position="376"/>
    </location>
</feature>
<keyword evidence="9" id="KW-1185">Reference proteome</keyword>
<evidence type="ECO:0000256" key="1">
    <source>
        <dbReference type="ARBA" id="ARBA00004651"/>
    </source>
</evidence>
<gene>
    <name evidence="8" type="ORF">EO081_11590</name>
</gene>
<evidence type="ECO:0000313" key="9">
    <source>
        <dbReference type="Proteomes" id="UP000292347"/>
    </source>
</evidence>
<name>A0A4Q2IQ38_9SPHN</name>
<evidence type="ECO:0000256" key="5">
    <source>
        <dbReference type="ARBA" id="ARBA00023136"/>
    </source>
</evidence>
<evidence type="ECO:0000259" key="7">
    <source>
        <dbReference type="Pfam" id="PF12704"/>
    </source>
</evidence>